<dbReference type="InterPro" id="IPR015915">
    <property type="entry name" value="Kelch-typ_b-propeller"/>
</dbReference>
<dbReference type="FunFam" id="2.10.25.10:FF:000164">
    <property type="entry name" value="Attractin like 1"/>
    <property type="match status" value="1"/>
</dbReference>
<reference evidence="5" key="2">
    <citation type="submission" date="2025-09" db="UniProtKB">
        <authorList>
            <consortium name="Ensembl"/>
        </authorList>
    </citation>
    <scope>IDENTIFICATION</scope>
</reference>
<dbReference type="PROSITE" id="PS00022">
    <property type="entry name" value="EGF_1"/>
    <property type="match status" value="1"/>
</dbReference>
<sequence>MALTTRFLLFEANTFAYFISKPADSRGSALVLMFYSALNTCPNNCSGRGECRVRNATGSVYCECEANWKGKACDVPSCLDNCGYPERGRCQGKTCEYNIVKNSWSMVSTDGALVQGGYGHSSVFDPGTRAIYIHGGYKAFSANKYGLAGDLYKFDVDKRRWTILRDSGFFRYLHTAEIVSGTMLVFGGNTHNDTSMSHGAKCFSSDFLALNLLGAAVPNMVTAIMGYMCEWRHSHYVHVLYKHDLHPEVYSVLGMKSVKTPLHQFGFKR</sequence>
<dbReference type="AlphaFoldDB" id="A0A3Q3FGH7"/>
<dbReference type="GO" id="GO:0005794">
    <property type="term" value="C:Golgi apparatus"/>
    <property type="evidence" value="ECO:0007669"/>
    <property type="project" value="TreeGrafter"/>
</dbReference>
<dbReference type="InParanoid" id="A0A3Q3FGH7"/>
<feature type="domain" description="EGF-like" evidence="4">
    <location>
        <begin position="37"/>
        <end position="74"/>
    </location>
</feature>
<dbReference type="SUPFAM" id="SSF117281">
    <property type="entry name" value="Kelch motif"/>
    <property type="match status" value="1"/>
</dbReference>
<dbReference type="InterPro" id="IPR000742">
    <property type="entry name" value="EGF"/>
</dbReference>
<evidence type="ECO:0000256" key="1">
    <source>
        <dbReference type="ARBA" id="ARBA00022441"/>
    </source>
</evidence>
<keyword evidence="6" id="KW-1185">Reference proteome</keyword>
<dbReference type="STRING" id="56723.ENSLBEP00000018412"/>
<dbReference type="PANTHER" id="PTHR46376:SF3">
    <property type="entry name" value="ATTRACTIN"/>
    <property type="match status" value="1"/>
</dbReference>
<dbReference type="GeneTree" id="ENSGT00940000157346"/>
<dbReference type="Ensembl" id="ENSLBET00000019437.1">
    <property type="protein sequence ID" value="ENSLBEP00000018412.1"/>
    <property type="gene ID" value="ENSLBEG00000014194.1"/>
</dbReference>
<feature type="disulfide bond" evidence="3">
    <location>
        <begin position="64"/>
        <end position="73"/>
    </location>
</feature>
<organism evidence="5 6">
    <name type="scientific">Labrus bergylta</name>
    <name type="common">ballan wrasse</name>
    <dbReference type="NCBI Taxonomy" id="56723"/>
    <lineage>
        <taxon>Eukaryota</taxon>
        <taxon>Metazoa</taxon>
        <taxon>Chordata</taxon>
        <taxon>Craniata</taxon>
        <taxon>Vertebrata</taxon>
        <taxon>Euteleostomi</taxon>
        <taxon>Actinopterygii</taxon>
        <taxon>Neopterygii</taxon>
        <taxon>Teleostei</taxon>
        <taxon>Neoteleostei</taxon>
        <taxon>Acanthomorphata</taxon>
        <taxon>Eupercaria</taxon>
        <taxon>Labriformes</taxon>
        <taxon>Labridae</taxon>
        <taxon>Labrus</taxon>
    </lineage>
</organism>
<feature type="disulfide bond" evidence="3">
    <location>
        <begin position="41"/>
        <end position="51"/>
    </location>
</feature>
<feature type="disulfide bond" evidence="3">
    <location>
        <begin position="45"/>
        <end position="62"/>
    </location>
</feature>
<dbReference type="Gene3D" id="2.120.10.80">
    <property type="entry name" value="Kelch-type beta propeller"/>
    <property type="match status" value="1"/>
</dbReference>
<accession>A0A3Q3FGH7</accession>
<evidence type="ECO:0000256" key="3">
    <source>
        <dbReference type="PROSITE-ProRule" id="PRU00076"/>
    </source>
</evidence>
<dbReference type="Gene3D" id="2.10.25.10">
    <property type="entry name" value="Laminin"/>
    <property type="match status" value="1"/>
</dbReference>
<evidence type="ECO:0000313" key="6">
    <source>
        <dbReference type="Proteomes" id="UP000261660"/>
    </source>
</evidence>
<keyword evidence="2" id="KW-0677">Repeat</keyword>
<evidence type="ECO:0000259" key="4">
    <source>
        <dbReference type="PROSITE" id="PS50026"/>
    </source>
</evidence>
<keyword evidence="1" id="KW-0880">Kelch repeat</keyword>
<keyword evidence="3" id="KW-1015">Disulfide bond</keyword>
<dbReference type="Pfam" id="PF24981">
    <property type="entry name" value="Beta-prop_ATRN-LZTR1"/>
    <property type="match status" value="1"/>
</dbReference>
<dbReference type="PANTHER" id="PTHR46376">
    <property type="entry name" value="LEUCINE-ZIPPER-LIKE TRANSCRIPTIONAL REGULATOR 1"/>
    <property type="match status" value="1"/>
</dbReference>
<name>A0A3Q3FGH7_9LABR</name>
<evidence type="ECO:0000256" key="2">
    <source>
        <dbReference type="ARBA" id="ARBA00022737"/>
    </source>
</evidence>
<evidence type="ECO:0000313" key="5">
    <source>
        <dbReference type="Ensembl" id="ENSLBEP00000018412.1"/>
    </source>
</evidence>
<keyword evidence="3" id="KW-0245">EGF-like domain</keyword>
<dbReference type="Proteomes" id="UP000261660">
    <property type="component" value="Unplaced"/>
</dbReference>
<proteinExistence type="predicted"/>
<dbReference type="InterPro" id="IPR051568">
    <property type="entry name" value="LZTR1/Attractin"/>
</dbReference>
<reference evidence="5" key="1">
    <citation type="submission" date="2025-08" db="UniProtKB">
        <authorList>
            <consortium name="Ensembl"/>
        </authorList>
    </citation>
    <scope>IDENTIFICATION</scope>
</reference>
<dbReference type="Pfam" id="PF23106">
    <property type="entry name" value="EGF_Teneurin"/>
    <property type="match status" value="1"/>
</dbReference>
<dbReference type="PROSITE" id="PS50026">
    <property type="entry name" value="EGF_3"/>
    <property type="match status" value="1"/>
</dbReference>
<dbReference type="InterPro" id="IPR056737">
    <property type="entry name" value="Beta-prop_ATRN-MKLN-like"/>
</dbReference>
<protein>
    <recommendedName>
        <fullName evidence="4">EGF-like domain-containing protein</fullName>
    </recommendedName>
</protein>